<feature type="compositionally biased region" description="Basic residues" evidence="1">
    <location>
        <begin position="363"/>
        <end position="374"/>
    </location>
</feature>
<keyword evidence="3" id="KW-1185">Reference proteome</keyword>
<feature type="compositionally biased region" description="Acidic residues" evidence="1">
    <location>
        <begin position="279"/>
        <end position="289"/>
    </location>
</feature>
<dbReference type="EMBL" id="CAXLJM020000012">
    <property type="protein sequence ID" value="CAL8076935.1"/>
    <property type="molecule type" value="Genomic_DNA"/>
</dbReference>
<gene>
    <name evidence="2" type="ORF">ODALV1_LOCUS3641</name>
</gene>
<sequence length="374" mass="42402">MENCIFCTSSVPSNYKKLADGKVKPRRMRSIRVSQVFSPVGPPRLSFDTQDNFLAVEGHLKTFFVLTKVLKIPHEKLSEFIGFEDGANHPELWVNVCDSCKPLVQEFYEILREVSKKTRKAGDVSDLEERLNEIYRDLKGKIFESRNKKCENYIWEQIREHVLKDDVMGKKSEVRSSVAVQNYLPPSAGSSSTTPIFQRETLPAVADVVPLNEDRKDEGQIQPGDIEPRRVLNEKFQNINNQIIAKARENIKRIKKRAAKNFNASSFSLVWKELKIGNDSDDDEEEETDESSHGGSDEEIEVTSDCEEEEDSAVDLNQPENLTIPVIVQDSKDNEGGKEDQIKASSSASQITQSVPGAAELRRSKRKIVRRMIT</sequence>
<evidence type="ECO:0000313" key="3">
    <source>
        <dbReference type="Proteomes" id="UP001642540"/>
    </source>
</evidence>
<accession>A0ABP1PTN9</accession>
<dbReference type="Proteomes" id="UP001642540">
    <property type="component" value="Unassembled WGS sequence"/>
</dbReference>
<reference evidence="2 3" key="1">
    <citation type="submission" date="2024-08" db="EMBL/GenBank/DDBJ databases">
        <authorList>
            <person name="Cucini C."/>
            <person name="Frati F."/>
        </authorList>
    </citation>
    <scope>NUCLEOTIDE SEQUENCE [LARGE SCALE GENOMIC DNA]</scope>
</reference>
<proteinExistence type="predicted"/>
<evidence type="ECO:0000256" key="1">
    <source>
        <dbReference type="SAM" id="MobiDB-lite"/>
    </source>
</evidence>
<feature type="compositionally biased region" description="Polar residues" evidence="1">
    <location>
        <begin position="343"/>
        <end position="355"/>
    </location>
</feature>
<feature type="compositionally biased region" description="Basic and acidic residues" evidence="1">
    <location>
        <begin position="330"/>
        <end position="342"/>
    </location>
</feature>
<comment type="caution">
    <text evidence="2">The sequence shown here is derived from an EMBL/GenBank/DDBJ whole genome shotgun (WGS) entry which is preliminary data.</text>
</comment>
<evidence type="ECO:0000313" key="2">
    <source>
        <dbReference type="EMBL" id="CAL8076935.1"/>
    </source>
</evidence>
<protein>
    <submittedName>
        <fullName evidence="2">Uncharacterized protein</fullName>
    </submittedName>
</protein>
<feature type="compositionally biased region" description="Acidic residues" evidence="1">
    <location>
        <begin position="297"/>
        <end position="313"/>
    </location>
</feature>
<name>A0ABP1PTN9_9HEXA</name>
<organism evidence="2 3">
    <name type="scientific">Orchesella dallaii</name>
    <dbReference type="NCBI Taxonomy" id="48710"/>
    <lineage>
        <taxon>Eukaryota</taxon>
        <taxon>Metazoa</taxon>
        <taxon>Ecdysozoa</taxon>
        <taxon>Arthropoda</taxon>
        <taxon>Hexapoda</taxon>
        <taxon>Collembola</taxon>
        <taxon>Entomobryomorpha</taxon>
        <taxon>Entomobryoidea</taxon>
        <taxon>Orchesellidae</taxon>
        <taxon>Orchesellinae</taxon>
        <taxon>Orchesella</taxon>
    </lineage>
</organism>
<feature type="region of interest" description="Disordered" evidence="1">
    <location>
        <begin position="277"/>
        <end position="374"/>
    </location>
</feature>